<dbReference type="InterPro" id="IPR044974">
    <property type="entry name" value="Disease_R_plants"/>
</dbReference>
<dbReference type="Gene3D" id="1.20.5.4130">
    <property type="match status" value="1"/>
</dbReference>
<gene>
    <name evidence="12" type="ORF">AAHA92_03455</name>
</gene>
<dbReference type="Gene3D" id="3.40.50.300">
    <property type="entry name" value="P-loop containing nucleotide triphosphate hydrolases"/>
    <property type="match status" value="1"/>
</dbReference>
<dbReference type="Pfam" id="PF23559">
    <property type="entry name" value="WHD_DRP"/>
    <property type="match status" value="1"/>
</dbReference>
<dbReference type="InterPro" id="IPR036388">
    <property type="entry name" value="WH-like_DNA-bd_sf"/>
</dbReference>
<evidence type="ECO:0000256" key="6">
    <source>
        <dbReference type="ARBA" id="ARBA00022840"/>
    </source>
</evidence>
<keyword evidence="5" id="KW-0611">Plant defense</keyword>
<dbReference type="Gene3D" id="3.80.10.10">
    <property type="entry name" value="Ribonuclease Inhibitor"/>
    <property type="match status" value="1"/>
</dbReference>
<evidence type="ECO:0000313" key="13">
    <source>
        <dbReference type="Proteomes" id="UP001567538"/>
    </source>
</evidence>
<dbReference type="InterPro" id="IPR032675">
    <property type="entry name" value="LRR_dom_sf"/>
</dbReference>
<dbReference type="Gene3D" id="1.10.10.10">
    <property type="entry name" value="Winged helix-like DNA-binding domain superfamily/Winged helix DNA-binding domain"/>
    <property type="match status" value="1"/>
</dbReference>
<feature type="region of interest" description="Disordered" evidence="7">
    <location>
        <begin position="119"/>
        <end position="148"/>
    </location>
</feature>
<protein>
    <submittedName>
        <fullName evidence="12">Late blight resistance protein R1-A-like</fullName>
    </submittedName>
</protein>
<dbReference type="FunFam" id="1.10.10.10:FF:000322">
    <property type="entry name" value="Probable disease resistance protein At1g63360"/>
    <property type="match status" value="1"/>
</dbReference>
<dbReference type="PRINTS" id="PR00364">
    <property type="entry name" value="DISEASERSIST"/>
</dbReference>
<evidence type="ECO:0000256" key="1">
    <source>
        <dbReference type="ARBA" id="ARBA00008894"/>
    </source>
</evidence>
<evidence type="ECO:0000256" key="5">
    <source>
        <dbReference type="ARBA" id="ARBA00022821"/>
    </source>
</evidence>
<dbReference type="Pfam" id="PF18052">
    <property type="entry name" value="Rx_N"/>
    <property type="match status" value="1"/>
</dbReference>
<proteinExistence type="inferred from homology"/>
<evidence type="ECO:0000256" key="2">
    <source>
        <dbReference type="ARBA" id="ARBA00022614"/>
    </source>
</evidence>
<dbReference type="Proteomes" id="UP001567538">
    <property type="component" value="Unassembled WGS sequence"/>
</dbReference>
<sequence>MEVAAFSLLIDTLKSVVGDHIEQQQQQSRLIRDAHGHVEQLENDIRFLREFLEESIKRRKKENLIMRDLLRDVRSSIYDAEDAIESFLVSGVRKPKSKLAEIAQLVESISVKAKPLRGRVEQQINSSSHNTQDGESAEYKPPPGNPKYVVGLEAKEQQIKDRLTQYTQHLDAIFVTGMHGVGKTTLVAKIFHDPIIRENFTIPPIWVRVSDPTTKNILLDILKQLDELPQDASQRCAQDLSKLVADCLEGRKFLIVIDDVWEIDNKLMTAFERSDGYSKILITSNNNETARSVGRDNPSIELQPLELEESWNLLQWLVFGEVGCPPELEINGNLIAEQCDGLPKTIEIVADILAKKDSRKYEMNERIKIWEKVCRSMNTYFSNDQGRSNILSSYNNLDSHLRPCFLYMGIFPQRSKFSVSKLIRMWIAEGFVRANGSLSLEETAHDYLKSLINRNLVIVDDQKPDGSAKICSMNYLMYEFCKTEAGKERENFFEEVKKSTSDGAFHPSIDEVEKYRRVCIHTDLSRFISKFISLRSHSSLRLRFRLRSFISHSEEMCPLKKKDISVIRAAFRLLRVLDAKPMGFTNFPGDLYRLVHLRYVTLSLKGAVLPSDISKLRNIQTLVVHTTSPSLKIKADILKMTELRHLKTNASATLPKTDNKCDDGEQLQTLSGISPKSCTEIFLTKALNLKKLGIRGKLALLLDGRDELLMKLRNVEKLKLLNDVTGSNSKGNLFRLPQHSQFPPNMISLTLSATRLGWDQIKILRSLHKLEELKLKDNAFVGDMWEVSGDGDGLPHLQALHIERLDFVQWQASSGHFAKLRKLELSNCKKLMALPLELAGIVSLKKLQLSNGTISAKASSERIRDAKKNNGTTLDLHIS</sequence>
<keyword evidence="2" id="KW-0433">Leucine-rich repeat</keyword>
<dbReference type="SUPFAM" id="SSF52058">
    <property type="entry name" value="L domain-like"/>
    <property type="match status" value="1"/>
</dbReference>
<feature type="domain" description="NB-ARC" evidence="8">
    <location>
        <begin position="154"/>
        <end position="319"/>
    </location>
</feature>
<dbReference type="AlphaFoldDB" id="A0ABD1IH55"/>
<keyword evidence="13" id="KW-1185">Reference proteome</keyword>
<organism evidence="12 13">
    <name type="scientific">Salvia divinorum</name>
    <name type="common">Maria pastora</name>
    <name type="synonym">Diviner's sage</name>
    <dbReference type="NCBI Taxonomy" id="28513"/>
    <lineage>
        <taxon>Eukaryota</taxon>
        <taxon>Viridiplantae</taxon>
        <taxon>Streptophyta</taxon>
        <taxon>Embryophyta</taxon>
        <taxon>Tracheophyta</taxon>
        <taxon>Spermatophyta</taxon>
        <taxon>Magnoliopsida</taxon>
        <taxon>eudicotyledons</taxon>
        <taxon>Gunneridae</taxon>
        <taxon>Pentapetalae</taxon>
        <taxon>asterids</taxon>
        <taxon>lamiids</taxon>
        <taxon>Lamiales</taxon>
        <taxon>Lamiaceae</taxon>
        <taxon>Nepetoideae</taxon>
        <taxon>Mentheae</taxon>
        <taxon>Salviinae</taxon>
        <taxon>Salvia</taxon>
        <taxon>Salvia subgen. Calosphace</taxon>
    </lineage>
</organism>
<keyword evidence="6" id="KW-0067">ATP-binding</keyword>
<dbReference type="SUPFAM" id="SSF52540">
    <property type="entry name" value="P-loop containing nucleoside triphosphate hydrolases"/>
    <property type="match status" value="1"/>
</dbReference>
<evidence type="ECO:0000259" key="11">
    <source>
        <dbReference type="Pfam" id="PF23598"/>
    </source>
</evidence>
<comment type="similarity">
    <text evidence="1">Belongs to the disease resistance NB-LRR family.</text>
</comment>
<dbReference type="InterPro" id="IPR042197">
    <property type="entry name" value="Apaf_helical"/>
</dbReference>
<dbReference type="PANTHER" id="PTHR23155:SF1193">
    <property type="entry name" value="DISEASE RESISTANCE PROTEIN RPP13-RELATED"/>
    <property type="match status" value="1"/>
</dbReference>
<evidence type="ECO:0000259" key="10">
    <source>
        <dbReference type="Pfam" id="PF23559"/>
    </source>
</evidence>
<accession>A0ABD1IH55</accession>
<feature type="domain" description="Disease resistance protein winged helix" evidence="10">
    <location>
        <begin position="410"/>
        <end position="480"/>
    </location>
</feature>
<dbReference type="InterPro" id="IPR041118">
    <property type="entry name" value="Rx_N"/>
</dbReference>
<dbReference type="Pfam" id="PF23598">
    <property type="entry name" value="LRR_14"/>
    <property type="match status" value="1"/>
</dbReference>
<evidence type="ECO:0000256" key="3">
    <source>
        <dbReference type="ARBA" id="ARBA00022737"/>
    </source>
</evidence>
<dbReference type="EMBL" id="JBEAFC010000002">
    <property type="protein sequence ID" value="KAL1568048.1"/>
    <property type="molecule type" value="Genomic_DNA"/>
</dbReference>
<dbReference type="Gene3D" id="1.10.8.430">
    <property type="entry name" value="Helical domain of apoptotic protease-activating factors"/>
    <property type="match status" value="1"/>
</dbReference>
<reference evidence="12 13" key="1">
    <citation type="submission" date="2024-06" db="EMBL/GenBank/DDBJ databases">
        <title>A chromosome level genome sequence of Diviner's sage (Salvia divinorum).</title>
        <authorList>
            <person name="Ford S.A."/>
            <person name="Ro D.-K."/>
            <person name="Ness R.W."/>
            <person name="Phillips M.A."/>
        </authorList>
    </citation>
    <scope>NUCLEOTIDE SEQUENCE [LARGE SCALE GENOMIC DNA]</scope>
    <source>
        <strain evidence="12">SAF-2024a</strain>
        <tissue evidence="12">Leaf</tissue>
    </source>
</reference>
<evidence type="ECO:0000256" key="7">
    <source>
        <dbReference type="SAM" id="MobiDB-lite"/>
    </source>
</evidence>
<evidence type="ECO:0000313" key="12">
    <source>
        <dbReference type="EMBL" id="KAL1568048.1"/>
    </source>
</evidence>
<feature type="domain" description="Disease resistance R13L4/SHOC-2-like LRR" evidence="11">
    <location>
        <begin position="567"/>
        <end position="855"/>
    </location>
</feature>
<feature type="compositionally biased region" description="Polar residues" evidence="7">
    <location>
        <begin position="122"/>
        <end position="134"/>
    </location>
</feature>
<dbReference type="InterPro" id="IPR027417">
    <property type="entry name" value="P-loop_NTPase"/>
</dbReference>
<evidence type="ECO:0000259" key="9">
    <source>
        <dbReference type="Pfam" id="PF18052"/>
    </source>
</evidence>
<name>A0ABD1IH55_SALDI</name>
<dbReference type="PANTHER" id="PTHR23155">
    <property type="entry name" value="DISEASE RESISTANCE PROTEIN RP"/>
    <property type="match status" value="1"/>
</dbReference>
<dbReference type="GO" id="GO:0051707">
    <property type="term" value="P:response to other organism"/>
    <property type="evidence" value="ECO:0007669"/>
    <property type="project" value="UniProtKB-ARBA"/>
</dbReference>
<evidence type="ECO:0000256" key="4">
    <source>
        <dbReference type="ARBA" id="ARBA00022741"/>
    </source>
</evidence>
<comment type="caution">
    <text evidence="12">The sequence shown here is derived from an EMBL/GenBank/DDBJ whole genome shotgun (WGS) entry which is preliminary data.</text>
</comment>
<dbReference type="InterPro" id="IPR002182">
    <property type="entry name" value="NB-ARC"/>
</dbReference>
<dbReference type="GO" id="GO:0006952">
    <property type="term" value="P:defense response"/>
    <property type="evidence" value="ECO:0007669"/>
    <property type="project" value="UniProtKB-KW"/>
</dbReference>
<dbReference type="Pfam" id="PF00931">
    <property type="entry name" value="NB-ARC"/>
    <property type="match status" value="1"/>
</dbReference>
<dbReference type="GO" id="GO:0005524">
    <property type="term" value="F:ATP binding"/>
    <property type="evidence" value="ECO:0007669"/>
    <property type="project" value="UniProtKB-KW"/>
</dbReference>
<dbReference type="InterPro" id="IPR055414">
    <property type="entry name" value="LRR_R13L4/SHOC2-like"/>
</dbReference>
<feature type="domain" description="Disease resistance N-terminal" evidence="9">
    <location>
        <begin position="11"/>
        <end position="96"/>
    </location>
</feature>
<keyword evidence="3" id="KW-0677">Repeat</keyword>
<evidence type="ECO:0000259" key="8">
    <source>
        <dbReference type="Pfam" id="PF00931"/>
    </source>
</evidence>
<dbReference type="InterPro" id="IPR058922">
    <property type="entry name" value="WHD_DRP"/>
</dbReference>
<keyword evidence="4" id="KW-0547">Nucleotide-binding</keyword>